<accession>A0A1W1XKN6</accession>
<dbReference type="RefSeq" id="WP_084057719.1">
    <property type="nucleotide sequence ID" value="NZ_FWXF01000010.1"/>
</dbReference>
<proteinExistence type="predicted"/>
<dbReference type="OrthoDB" id="5502427at2"/>
<dbReference type="AlphaFoldDB" id="A0A1W1XKN6"/>
<dbReference type="EMBL" id="FWXF01000010">
    <property type="protein sequence ID" value="SMC24377.1"/>
    <property type="molecule type" value="Genomic_DNA"/>
</dbReference>
<dbReference type="Gene3D" id="3.40.1000.10">
    <property type="entry name" value="Mog1/PsbP, alpha/beta/alpha sandwich"/>
    <property type="match status" value="1"/>
</dbReference>
<dbReference type="Proteomes" id="UP000192783">
    <property type="component" value="Unassembled WGS sequence"/>
</dbReference>
<gene>
    <name evidence="1" type="ORF">SAMN02746041_01976</name>
</gene>
<sequence length="638" mass="72282">MGKLMRLCIFMMLVVLFFHVPLRSATLDPEKFLPIKHLYTDQELQELFYNMHFRPLERDDLAFSMLVPKDWEGTPIRISKEELGQESASLLSVAKLIAPEEEKGLASIEVWYCKLPFEVNIKDWVDFYLKGSGLQVLLRRVGTYNGRKVEEVLARFEQEGQSYLARLTFSRHGSRLFLIACSALETSFQHYARVFSAAAISFTVKRNATSEFAEPMKIYGGKRAPVLRFRYPASWTAKEPDVIPKGKSGVDISLRKELAGGQARTLAFLHIKGISKTLNRSPDDIVEGIKKDMMDAGIKLQGSLEETEITKRFSGRQMKAKRWSVLIGGEAGELAVAVFAKHDAHIAMGLLVPSPMSGPLAWMAGYRELEIAARDLLAESLAEKGRSPSEAPIMDPKKLVNETMYLLAEAIKSGNFAQFHKKLTMALRKGNTPQTVADNFKSFVEKKIDLTVIEGLDPILENEPQIKPDQPLELKGKYYASLMTVIFDLTYKPENSEWKLSNISVRTGPPQPPPGKKLEVPSRRELIRLTNNTMHTLADSINRNDFTPLYNHIAQIWQKEVSNEGLADMFSSFVENKVDLGVVRGQNPIFDNTAHIEEGQLFLNGHYQTESMKVFFELKYWMEGETWKLVGIHVWTEK</sequence>
<reference evidence="1 2" key="1">
    <citation type="submission" date="2017-04" db="EMBL/GenBank/DDBJ databases">
        <authorList>
            <person name="Afonso C.L."/>
            <person name="Miller P.J."/>
            <person name="Scott M.A."/>
            <person name="Spackman E."/>
            <person name="Goraichik I."/>
            <person name="Dimitrov K.M."/>
            <person name="Suarez D.L."/>
            <person name="Swayne D.E."/>
        </authorList>
    </citation>
    <scope>NUCLEOTIDE SEQUENCE [LARGE SCALE GENOMIC DNA]</scope>
    <source>
        <strain evidence="1 2">DSM 13146</strain>
    </source>
</reference>
<name>A0A1W1XKN6_9BACT</name>
<evidence type="ECO:0000313" key="1">
    <source>
        <dbReference type="EMBL" id="SMC24377.1"/>
    </source>
</evidence>
<organism evidence="1 2">
    <name type="scientific">Desulfacinum hydrothermale DSM 13146</name>
    <dbReference type="NCBI Taxonomy" id="1121390"/>
    <lineage>
        <taxon>Bacteria</taxon>
        <taxon>Pseudomonadati</taxon>
        <taxon>Thermodesulfobacteriota</taxon>
        <taxon>Syntrophobacteria</taxon>
        <taxon>Syntrophobacterales</taxon>
        <taxon>Syntrophobacteraceae</taxon>
        <taxon>Desulfacinum</taxon>
    </lineage>
</organism>
<keyword evidence="2" id="KW-1185">Reference proteome</keyword>
<evidence type="ECO:0000313" key="2">
    <source>
        <dbReference type="Proteomes" id="UP000192783"/>
    </source>
</evidence>
<protein>
    <submittedName>
        <fullName evidence="1">Uncharacterized protein</fullName>
    </submittedName>
</protein>